<dbReference type="GO" id="GO:0016705">
    <property type="term" value="F:oxidoreductase activity, acting on paired donors, with incorporation or reduction of molecular oxygen"/>
    <property type="evidence" value="ECO:0007669"/>
    <property type="project" value="InterPro"/>
</dbReference>
<dbReference type="SUPFAM" id="SSF48264">
    <property type="entry name" value="Cytochrome P450"/>
    <property type="match status" value="1"/>
</dbReference>
<dbReference type="InterPro" id="IPR036396">
    <property type="entry name" value="Cyt_P450_sf"/>
</dbReference>
<accession>A0A839XVZ7</accession>
<evidence type="ECO:0000313" key="2">
    <source>
        <dbReference type="Proteomes" id="UP000580718"/>
    </source>
</evidence>
<dbReference type="RefSeq" id="WP_220035979.1">
    <property type="nucleotide sequence ID" value="NZ_JACIBU010000001.1"/>
</dbReference>
<evidence type="ECO:0000313" key="1">
    <source>
        <dbReference type="EMBL" id="MBB3675218.1"/>
    </source>
</evidence>
<comment type="caution">
    <text evidence="1">The sequence shown here is derived from an EMBL/GenBank/DDBJ whole genome shotgun (WGS) entry which is preliminary data.</text>
</comment>
<dbReference type="EMBL" id="JACIBU010000001">
    <property type="protein sequence ID" value="MBB3675218.1"/>
    <property type="molecule type" value="Genomic_DNA"/>
</dbReference>
<dbReference type="AlphaFoldDB" id="A0A839XVZ7"/>
<organism evidence="1 2">
    <name type="scientific">Modestobacter versicolor</name>
    <dbReference type="NCBI Taxonomy" id="429133"/>
    <lineage>
        <taxon>Bacteria</taxon>
        <taxon>Bacillati</taxon>
        <taxon>Actinomycetota</taxon>
        <taxon>Actinomycetes</taxon>
        <taxon>Geodermatophilales</taxon>
        <taxon>Geodermatophilaceae</taxon>
        <taxon>Modestobacter</taxon>
    </lineage>
</organism>
<protein>
    <recommendedName>
        <fullName evidence="3">Cytochrome P450</fullName>
    </recommendedName>
</protein>
<sequence length="191" mass="19395">MLPAAVLLDPRYRVPPAPPADAGVAWLRASVPRFTDGPAHTRRRALVDRLLAGLPGLPDPGGDPTTALLLALGLPAGCRADVELVAGAYQPHAPQSAVADAAADRLVDRCGGRTEEAAARVCVLVQAHAAMQALLAQLRAGAPGPPVPVTRRVGPDGRTVEVDLAGAPFGAGPHACPGRALAEARAAAVPR</sequence>
<dbReference type="PROSITE" id="PS00086">
    <property type="entry name" value="CYTOCHROME_P450"/>
    <property type="match status" value="1"/>
</dbReference>
<evidence type="ECO:0008006" key="3">
    <source>
        <dbReference type="Google" id="ProtNLM"/>
    </source>
</evidence>
<gene>
    <name evidence="1" type="ORF">FHX36_000953</name>
</gene>
<reference evidence="1 2" key="1">
    <citation type="submission" date="2020-08" db="EMBL/GenBank/DDBJ databases">
        <title>Sequencing the genomes of 1000 actinobacteria strains.</title>
        <authorList>
            <person name="Klenk H.-P."/>
        </authorList>
    </citation>
    <scope>NUCLEOTIDE SEQUENCE [LARGE SCALE GENOMIC DNA]</scope>
    <source>
        <strain evidence="1 2">DSM 16678</strain>
    </source>
</reference>
<dbReference type="InterPro" id="IPR017972">
    <property type="entry name" value="Cyt_P450_CS"/>
</dbReference>
<dbReference type="GO" id="GO:0004497">
    <property type="term" value="F:monooxygenase activity"/>
    <property type="evidence" value="ECO:0007669"/>
    <property type="project" value="InterPro"/>
</dbReference>
<dbReference type="GO" id="GO:0020037">
    <property type="term" value="F:heme binding"/>
    <property type="evidence" value="ECO:0007669"/>
    <property type="project" value="InterPro"/>
</dbReference>
<proteinExistence type="predicted"/>
<dbReference type="GO" id="GO:0005506">
    <property type="term" value="F:iron ion binding"/>
    <property type="evidence" value="ECO:0007669"/>
    <property type="project" value="InterPro"/>
</dbReference>
<dbReference type="Proteomes" id="UP000580718">
    <property type="component" value="Unassembled WGS sequence"/>
</dbReference>
<name>A0A839XVZ7_9ACTN</name>